<organism evidence="2 3">
    <name type="scientific">Streptomyces nigrescens</name>
    <dbReference type="NCBI Taxonomy" id="1920"/>
    <lineage>
        <taxon>Bacteria</taxon>
        <taxon>Bacillati</taxon>
        <taxon>Actinomycetota</taxon>
        <taxon>Actinomycetes</taxon>
        <taxon>Kitasatosporales</taxon>
        <taxon>Streptomycetaceae</taxon>
        <taxon>Streptomyces</taxon>
    </lineage>
</organism>
<name>A0ABY7J4S0_STRNI</name>
<dbReference type="Gene3D" id="3.40.50.1390">
    <property type="entry name" value="Resolvase, N-terminal catalytic domain"/>
    <property type="match status" value="1"/>
</dbReference>
<protein>
    <submittedName>
        <fullName evidence="2">Recombinase family protein</fullName>
    </submittedName>
</protein>
<evidence type="ECO:0000259" key="1">
    <source>
        <dbReference type="Pfam" id="PF00239"/>
    </source>
</evidence>
<dbReference type="SUPFAM" id="SSF53041">
    <property type="entry name" value="Resolvase-like"/>
    <property type="match status" value="1"/>
</dbReference>
<evidence type="ECO:0000313" key="3">
    <source>
        <dbReference type="Proteomes" id="UP001210169"/>
    </source>
</evidence>
<gene>
    <name evidence="2" type="ORF">STRNI_004523</name>
</gene>
<dbReference type="EMBL" id="CP114203">
    <property type="protein sequence ID" value="WAU06069.1"/>
    <property type="molecule type" value="Genomic_DNA"/>
</dbReference>
<dbReference type="RefSeq" id="WP_277411917.1">
    <property type="nucleotide sequence ID" value="NZ_CP114203.1"/>
</dbReference>
<dbReference type="Proteomes" id="UP001210169">
    <property type="component" value="Chromosome"/>
</dbReference>
<feature type="domain" description="Resolvase/invertase-type recombinase catalytic" evidence="1">
    <location>
        <begin position="3"/>
        <end position="68"/>
    </location>
</feature>
<dbReference type="InterPro" id="IPR006119">
    <property type="entry name" value="Resolv_N"/>
</dbReference>
<dbReference type="InterPro" id="IPR036162">
    <property type="entry name" value="Resolvase-like_N_sf"/>
</dbReference>
<sequence>MREQLDASQADADRLGVGIVEDFVDDDRSASRFRDREREEFERMIEWIEAGKLDIVFVWASTRLQRELDVYVLSTTRPTCDACNH</sequence>
<dbReference type="Pfam" id="PF00239">
    <property type="entry name" value="Resolvase"/>
    <property type="match status" value="1"/>
</dbReference>
<accession>A0ABY7J4S0</accession>
<reference evidence="2 3" key="1">
    <citation type="submission" date="2022-12" db="EMBL/GenBank/DDBJ databases">
        <authorList>
            <person name="Ruckert C."/>
            <person name="Busche T."/>
            <person name="Kalinowski J."/>
            <person name="Wittmann C."/>
        </authorList>
    </citation>
    <scope>NUCLEOTIDE SEQUENCE [LARGE SCALE GENOMIC DNA]</scope>
    <source>
        <strain evidence="2 3">DSM 40276</strain>
    </source>
</reference>
<dbReference type="GeneID" id="301333682"/>
<proteinExistence type="predicted"/>
<evidence type="ECO:0000313" key="2">
    <source>
        <dbReference type="EMBL" id="WAU06069.1"/>
    </source>
</evidence>
<keyword evidence="3" id="KW-1185">Reference proteome</keyword>